<organism evidence="10 11">
    <name type="scientific">Streptococcus mitis</name>
    <dbReference type="NCBI Taxonomy" id="28037"/>
    <lineage>
        <taxon>Bacteria</taxon>
        <taxon>Bacillati</taxon>
        <taxon>Bacillota</taxon>
        <taxon>Bacilli</taxon>
        <taxon>Lactobacillales</taxon>
        <taxon>Streptococcaceae</taxon>
        <taxon>Streptococcus</taxon>
        <taxon>Streptococcus mitis group</taxon>
    </lineage>
</organism>
<gene>
    <name evidence="10" type="primary">cpxA</name>
    <name evidence="10" type="ORF">D8788_07590</name>
</gene>
<name>A0A3R9LYW0_STRMT</name>
<evidence type="ECO:0000256" key="1">
    <source>
        <dbReference type="ARBA" id="ARBA00000085"/>
    </source>
</evidence>
<evidence type="ECO:0000256" key="6">
    <source>
        <dbReference type="ARBA" id="ARBA00022777"/>
    </source>
</evidence>
<dbReference type="PRINTS" id="PR00344">
    <property type="entry name" value="BCTRLSENSOR"/>
</dbReference>
<dbReference type="Pfam" id="PF02518">
    <property type="entry name" value="HATPase_c"/>
    <property type="match status" value="1"/>
</dbReference>
<evidence type="ECO:0000256" key="4">
    <source>
        <dbReference type="ARBA" id="ARBA00022553"/>
    </source>
</evidence>
<feature type="coiled-coil region" evidence="8">
    <location>
        <begin position="112"/>
        <end position="139"/>
    </location>
</feature>
<dbReference type="InterPro" id="IPR036890">
    <property type="entry name" value="HATPase_C_sf"/>
</dbReference>
<dbReference type="GO" id="GO:0005886">
    <property type="term" value="C:plasma membrane"/>
    <property type="evidence" value="ECO:0007669"/>
    <property type="project" value="TreeGrafter"/>
</dbReference>
<dbReference type="InterPro" id="IPR004358">
    <property type="entry name" value="Sig_transdc_His_kin-like_C"/>
</dbReference>
<reference evidence="10 11" key="1">
    <citation type="submission" date="2018-11" db="EMBL/GenBank/DDBJ databases">
        <title>Species Designations Belie Phenotypic and Genotypic Heterogeneity in Oral Streptococci.</title>
        <authorList>
            <person name="Velsko I."/>
        </authorList>
    </citation>
    <scope>NUCLEOTIDE SEQUENCE [LARGE SCALE GENOMIC DNA]</scope>
    <source>
        <strain evidence="10 11">BCC22</strain>
    </source>
</reference>
<protein>
    <recommendedName>
        <fullName evidence="3">histidine kinase</fullName>
        <ecNumber evidence="3">2.7.13.3</ecNumber>
    </recommendedName>
</protein>
<dbReference type="SUPFAM" id="SSF55874">
    <property type="entry name" value="ATPase domain of HSP90 chaperone/DNA topoisomerase II/histidine kinase"/>
    <property type="match status" value="1"/>
</dbReference>
<evidence type="ECO:0000259" key="9">
    <source>
        <dbReference type="PROSITE" id="PS50109"/>
    </source>
</evidence>
<accession>A0A3R9LYW0</accession>
<keyword evidence="8" id="KW-0175">Coiled coil</keyword>
<dbReference type="InterPro" id="IPR005467">
    <property type="entry name" value="His_kinase_dom"/>
</dbReference>
<dbReference type="InterPro" id="IPR050351">
    <property type="entry name" value="BphY/WalK/GraS-like"/>
</dbReference>
<dbReference type="GO" id="GO:0016036">
    <property type="term" value="P:cellular response to phosphate starvation"/>
    <property type="evidence" value="ECO:0007669"/>
    <property type="project" value="TreeGrafter"/>
</dbReference>
<dbReference type="Proteomes" id="UP000271520">
    <property type="component" value="Unassembled WGS sequence"/>
</dbReference>
<evidence type="ECO:0000313" key="11">
    <source>
        <dbReference type="Proteomes" id="UP000271520"/>
    </source>
</evidence>
<evidence type="ECO:0000256" key="8">
    <source>
        <dbReference type="SAM" id="Coils"/>
    </source>
</evidence>
<comment type="caution">
    <text evidence="10">The sequence shown here is derived from an EMBL/GenBank/DDBJ whole genome shotgun (WGS) entry which is preliminary data.</text>
</comment>
<dbReference type="SMART" id="SM00387">
    <property type="entry name" value="HATPase_c"/>
    <property type="match status" value="1"/>
</dbReference>
<proteinExistence type="predicted"/>
<keyword evidence="5 10" id="KW-0808">Transferase</keyword>
<dbReference type="EMBL" id="RJPW01000011">
    <property type="protein sequence ID" value="RSJ91259.1"/>
    <property type="molecule type" value="Genomic_DNA"/>
</dbReference>
<keyword evidence="4" id="KW-0597">Phosphoprotein</keyword>
<dbReference type="PANTHER" id="PTHR45453">
    <property type="entry name" value="PHOSPHATE REGULON SENSOR PROTEIN PHOR"/>
    <property type="match status" value="1"/>
</dbReference>
<evidence type="ECO:0000313" key="10">
    <source>
        <dbReference type="EMBL" id="RSJ91259.1"/>
    </source>
</evidence>
<dbReference type="InterPro" id="IPR003594">
    <property type="entry name" value="HATPase_dom"/>
</dbReference>
<dbReference type="GO" id="GO:0000155">
    <property type="term" value="F:phosphorelay sensor kinase activity"/>
    <property type="evidence" value="ECO:0007669"/>
    <property type="project" value="TreeGrafter"/>
</dbReference>
<comment type="subcellular location">
    <subcellularLocation>
        <location evidence="2">Membrane</location>
    </subcellularLocation>
</comment>
<dbReference type="EC" id="2.7.13.3" evidence="3"/>
<dbReference type="PANTHER" id="PTHR45453:SF1">
    <property type="entry name" value="PHOSPHATE REGULON SENSOR PROTEIN PHOR"/>
    <property type="match status" value="1"/>
</dbReference>
<evidence type="ECO:0000256" key="5">
    <source>
        <dbReference type="ARBA" id="ARBA00022679"/>
    </source>
</evidence>
<feature type="domain" description="Histidine kinase" evidence="9">
    <location>
        <begin position="159"/>
        <end position="385"/>
    </location>
</feature>
<dbReference type="Gene3D" id="3.30.565.10">
    <property type="entry name" value="Histidine kinase-like ATPase, C-terminal domain"/>
    <property type="match status" value="1"/>
</dbReference>
<dbReference type="GO" id="GO:0004721">
    <property type="term" value="F:phosphoprotein phosphatase activity"/>
    <property type="evidence" value="ECO:0007669"/>
    <property type="project" value="TreeGrafter"/>
</dbReference>
<evidence type="ECO:0000256" key="3">
    <source>
        <dbReference type="ARBA" id="ARBA00012438"/>
    </source>
</evidence>
<keyword evidence="6" id="KW-0418">Kinase</keyword>
<evidence type="ECO:0000256" key="2">
    <source>
        <dbReference type="ARBA" id="ARBA00004370"/>
    </source>
</evidence>
<dbReference type="PROSITE" id="PS50109">
    <property type="entry name" value="HIS_KIN"/>
    <property type="match status" value="1"/>
</dbReference>
<keyword evidence="7" id="KW-0902">Two-component regulatory system</keyword>
<comment type="catalytic activity">
    <reaction evidence="1">
        <text>ATP + protein L-histidine = ADP + protein N-phospho-L-histidine.</text>
        <dbReference type="EC" id="2.7.13.3"/>
    </reaction>
</comment>
<dbReference type="AlphaFoldDB" id="A0A3R9LYW0"/>
<evidence type="ECO:0000256" key="7">
    <source>
        <dbReference type="ARBA" id="ARBA00023012"/>
    </source>
</evidence>
<sequence>MDSKRVQNPSMAIGSEQINGKISIESEEVSGLKEKSARDGLYENSNFATLQRIADLSLNLLEKERFKYRQKATKKKQEAIDKLFDFSHINQKMEKVVEKAYKNLMKSPEKTDEHITLLNQELTKEIKNLEKEKETEFLEVKETIAIYQKHTTLGNVISVVLHEGRKPLSWYTNRIPTIKEYLDNLFKCEELGVSSYNKLSNQMKKLSDEAMRMSNFFKRLDPLSSNKRGKCKKTSVQKQINGVIELFEEIAKDKDVEIQYNSVEELYTNIIEEDLYMALTNIVENAMFWVEFSSEPLKSIEIMSYGDDDKIYIEILDNGPGISKEDLEDDILFTPGYSGKKRVSDDNGTGLGLAIAGEAIQRNNGKLEVIESIKGACFRITLLRS</sequence>